<dbReference type="SUPFAM" id="SSF53187">
    <property type="entry name" value="Zn-dependent exopeptidases"/>
    <property type="match status" value="1"/>
</dbReference>
<accession>E6PFI6</accession>
<evidence type="ECO:0000313" key="3">
    <source>
        <dbReference type="EMBL" id="CBH75222.1"/>
    </source>
</evidence>
<dbReference type="GO" id="GO:0008745">
    <property type="term" value="F:N-acetylmuramoyl-L-alanine amidase activity"/>
    <property type="evidence" value="ECO:0007669"/>
    <property type="project" value="UniProtKB-EC"/>
</dbReference>
<organism evidence="3">
    <name type="scientific">mine drainage metagenome</name>
    <dbReference type="NCBI Taxonomy" id="410659"/>
    <lineage>
        <taxon>unclassified sequences</taxon>
        <taxon>metagenomes</taxon>
        <taxon>ecological metagenomes</taxon>
    </lineage>
</organism>
<dbReference type="EC" id="3.5.1.28" evidence="3"/>
<dbReference type="CDD" id="cd02696">
    <property type="entry name" value="MurNAc-LAA"/>
    <property type="match status" value="1"/>
</dbReference>
<gene>
    <name evidence="3" type="ORF">CARN1_1547</name>
</gene>
<dbReference type="GO" id="GO:0030288">
    <property type="term" value="C:outer membrane-bounded periplasmic space"/>
    <property type="evidence" value="ECO:0007669"/>
    <property type="project" value="TreeGrafter"/>
</dbReference>
<name>E6PFI6_9ZZZZ</name>
<dbReference type="InterPro" id="IPR050695">
    <property type="entry name" value="N-acetylmuramoyl_amidase_3"/>
</dbReference>
<evidence type="ECO:0000256" key="1">
    <source>
        <dbReference type="ARBA" id="ARBA00022801"/>
    </source>
</evidence>
<dbReference type="PANTHER" id="PTHR30404">
    <property type="entry name" value="N-ACETYLMURAMOYL-L-ALANINE AMIDASE"/>
    <property type="match status" value="1"/>
</dbReference>
<dbReference type="SUPFAM" id="SSF55383">
    <property type="entry name" value="Copper amine oxidase, domain N"/>
    <property type="match status" value="1"/>
</dbReference>
<dbReference type="AlphaFoldDB" id="E6PFI6"/>
<dbReference type="Gene3D" id="3.40.630.40">
    <property type="entry name" value="Zn-dependent exopeptidases"/>
    <property type="match status" value="1"/>
</dbReference>
<dbReference type="EMBL" id="CABL01000006">
    <property type="protein sequence ID" value="CBH75222.1"/>
    <property type="molecule type" value="Genomic_DNA"/>
</dbReference>
<dbReference type="InterPro" id="IPR036582">
    <property type="entry name" value="Mao_N_sf"/>
</dbReference>
<comment type="caution">
    <text evidence="3">The sequence shown here is derived from an EMBL/GenBank/DDBJ whole genome shotgun (WGS) entry which is preliminary data.</text>
</comment>
<dbReference type="Pfam" id="PF01520">
    <property type="entry name" value="Amidase_3"/>
    <property type="match status" value="1"/>
</dbReference>
<feature type="domain" description="MurNAc-LAA" evidence="2">
    <location>
        <begin position="545"/>
        <end position="653"/>
    </location>
</feature>
<dbReference type="InterPro" id="IPR002508">
    <property type="entry name" value="MurNAc-LAA_cat"/>
</dbReference>
<protein>
    <submittedName>
        <fullName evidence="3">Putative N-acetylmuramoyl-L-alanine amidase</fullName>
        <ecNumber evidence="3">3.5.1.28</ecNumber>
    </submittedName>
</protein>
<proteinExistence type="predicted"/>
<reference evidence="3" key="1">
    <citation type="submission" date="2009-10" db="EMBL/GenBank/DDBJ databases">
        <title>Diversity of trophic interactions inside an arsenic-rich microbial ecosystem.</title>
        <authorList>
            <person name="Bertin P.N."/>
            <person name="Heinrich-Salmeron A."/>
            <person name="Pelletier E."/>
            <person name="Goulhen-Chollet F."/>
            <person name="Arsene-Ploetze F."/>
            <person name="Gallien S."/>
            <person name="Calteau A."/>
            <person name="Vallenet D."/>
            <person name="Casiot C."/>
            <person name="Chane-Woon-Ming B."/>
            <person name="Giloteaux L."/>
            <person name="Barakat M."/>
            <person name="Bonnefoy V."/>
            <person name="Bruneel O."/>
            <person name="Chandler M."/>
            <person name="Cleiss J."/>
            <person name="Duran R."/>
            <person name="Elbaz-Poulichet F."/>
            <person name="Fonknechten N."/>
            <person name="Lauga B."/>
            <person name="Mornico D."/>
            <person name="Ortet P."/>
            <person name="Schaeffer C."/>
            <person name="Siguier P."/>
            <person name="Alexander Thil Smith A."/>
            <person name="Van Dorsselaer A."/>
            <person name="Weissenbach J."/>
            <person name="Medigue C."/>
            <person name="Le Paslier D."/>
        </authorList>
    </citation>
    <scope>NUCLEOTIDE SEQUENCE</scope>
</reference>
<keyword evidence="1 3" id="KW-0378">Hydrolase</keyword>
<dbReference type="Gene3D" id="2.60.40.3500">
    <property type="match status" value="1"/>
</dbReference>
<dbReference type="SMART" id="SM00646">
    <property type="entry name" value="Ami_3"/>
    <property type="match status" value="1"/>
</dbReference>
<sequence length="667" mass="69751">MNRSIARISSALFALCFALLCVPRIAVAAPLWQFAGRTFAFTHVEQRDSTLLVGIDDPALRRLFHSLGAIVTWKPGARYVLVATGEPTIVSFAIGHRTYDIGPLAVRSKVAPFVRGGEAYLEFDALARSLGLRKIAGGAATILQPQITSLDVRDEGSGMRVIARGAIPLQARLARASARQMTYAFVGLGSRLLHVRSVDAGGLVAVEISQVGTAAHPTTYLTLDLDGSSHVAQVGSLDGRDIGFVIAPGASTLAAAAPVARAVPIARAAPAVTPSPTPQVAVAMRPPPNAELPTVSPWNRVANEPLATAPPVAEVTPAPLSSLAQIDAIQAQLSPNGVTLHIALTGAASFDWHHLRAPDNRFWIDLHGATLEPTAIPPSTSAPIENVRARQIDAQTVRIALSIDGAHDISVTPAATGVDIAVNTALSLADASTAGTGVAGTGTPSVALAAAAPVAGGDPNLWSVNPVAAYVPTNPRLIVIDPGHGGSDRGAVRHGVAEAVLTLDMAKRLRAILEARGWQVIMTRTKDVDVYAPFDTAEQELQARDNIANRAGARLLVSIHANAYINAGPNGTTTYYAKPIDLPLARDVQNELAAQVGTKNDGIVKSHLYIPLHAFMPACLVETAFLSNPDDFALLTDPAWRQKVAVAIADGITDYAGAPPPAIQPQQ</sequence>
<dbReference type="GO" id="GO:0009253">
    <property type="term" value="P:peptidoglycan catabolic process"/>
    <property type="evidence" value="ECO:0007669"/>
    <property type="project" value="InterPro"/>
</dbReference>
<evidence type="ECO:0000259" key="2">
    <source>
        <dbReference type="SMART" id="SM00646"/>
    </source>
</evidence>
<dbReference type="PANTHER" id="PTHR30404:SF0">
    <property type="entry name" value="N-ACETYLMURAMOYL-L-ALANINE AMIDASE AMIC"/>
    <property type="match status" value="1"/>
</dbReference>